<dbReference type="EMBL" id="MCFL01000023">
    <property type="protein sequence ID" value="ORZ35229.1"/>
    <property type="molecule type" value="Genomic_DNA"/>
</dbReference>
<reference evidence="2 3" key="1">
    <citation type="submission" date="2016-07" db="EMBL/GenBank/DDBJ databases">
        <title>Pervasive Adenine N6-methylation of Active Genes in Fungi.</title>
        <authorList>
            <consortium name="DOE Joint Genome Institute"/>
            <person name="Mondo S.J."/>
            <person name="Dannebaum R.O."/>
            <person name="Kuo R.C."/>
            <person name="Labutti K."/>
            <person name="Haridas S."/>
            <person name="Kuo A."/>
            <person name="Salamov A."/>
            <person name="Ahrendt S.R."/>
            <person name="Lipzen A."/>
            <person name="Sullivan W."/>
            <person name="Andreopoulos W.B."/>
            <person name="Clum A."/>
            <person name="Lindquist E."/>
            <person name="Daum C."/>
            <person name="Ramamoorthy G.K."/>
            <person name="Gryganskyi A."/>
            <person name="Culley D."/>
            <person name="Magnuson J.K."/>
            <person name="James T.Y."/>
            <person name="O'Malley M.A."/>
            <person name="Stajich J.E."/>
            <person name="Spatafora J.W."/>
            <person name="Visel A."/>
            <person name="Grigoriev I.V."/>
        </authorList>
    </citation>
    <scope>NUCLEOTIDE SEQUENCE [LARGE SCALE GENOMIC DNA]</scope>
    <source>
        <strain evidence="2 3">PL171</strain>
    </source>
</reference>
<dbReference type="Proteomes" id="UP000193411">
    <property type="component" value="Unassembled WGS sequence"/>
</dbReference>
<dbReference type="AlphaFoldDB" id="A0A1Y2HKZ5"/>
<sequence length="235" mass="25293">MDVDPPQSVPLPSPTTTLPLLPPPQPQGPRPRAFSLPDIDRLLVGAGQLAPMPLAPSPPPPLLPQGQEQTAPIRKRVSEKAGINPNAPTASKRANVEWQDPHAVTASQLLKHLLAQAEAEVPEAKRHLVSDEYVDKLACGIGGYDYDEEDTIVGMIQFTKLLMVDQCLHPLASKAKGSGFQAIAFNDLHKFNCRNTYEAICAFLAALSDVKRDMLRLGLEMAVSSPKVGASSVRG</sequence>
<evidence type="ECO:0000313" key="3">
    <source>
        <dbReference type="Proteomes" id="UP000193411"/>
    </source>
</evidence>
<gene>
    <name evidence="2" type="ORF">BCR44DRAFT_47651</name>
</gene>
<accession>A0A1Y2HKZ5</accession>
<feature type="compositionally biased region" description="Pro residues" evidence="1">
    <location>
        <begin position="53"/>
        <end position="63"/>
    </location>
</feature>
<organism evidence="2 3">
    <name type="scientific">Catenaria anguillulae PL171</name>
    <dbReference type="NCBI Taxonomy" id="765915"/>
    <lineage>
        <taxon>Eukaryota</taxon>
        <taxon>Fungi</taxon>
        <taxon>Fungi incertae sedis</taxon>
        <taxon>Blastocladiomycota</taxon>
        <taxon>Blastocladiomycetes</taxon>
        <taxon>Blastocladiales</taxon>
        <taxon>Catenariaceae</taxon>
        <taxon>Catenaria</taxon>
    </lineage>
</organism>
<evidence type="ECO:0000313" key="2">
    <source>
        <dbReference type="EMBL" id="ORZ35229.1"/>
    </source>
</evidence>
<feature type="compositionally biased region" description="Pro residues" evidence="1">
    <location>
        <begin position="20"/>
        <end position="29"/>
    </location>
</feature>
<comment type="caution">
    <text evidence="2">The sequence shown here is derived from an EMBL/GenBank/DDBJ whole genome shotgun (WGS) entry which is preliminary data.</text>
</comment>
<feature type="region of interest" description="Disordered" evidence="1">
    <location>
        <begin position="1"/>
        <end position="35"/>
    </location>
</feature>
<protein>
    <submittedName>
        <fullName evidence="2">Uncharacterized protein</fullName>
    </submittedName>
</protein>
<name>A0A1Y2HKZ5_9FUNG</name>
<feature type="region of interest" description="Disordered" evidence="1">
    <location>
        <begin position="47"/>
        <end position="71"/>
    </location>
</feature>
<evidence type="ECO:0000256" key="1">
    <source>
        <dbReference type="SAM" id="MobiDB-lite"/>
    </source>
</evidence>
<keyword evidence="3" id="KW-1185">Reference proteome</keyword>
<proteinExistence type="predicted"/>